<reference evidence="2 3" key="1">
    <citation type="submission" date="2024-05" db="EMBL/GenBank/DDBJ databases">
        <authorList>
            <person name="Wallberg A."/>
        </authorList>
    </citation>
    <scope>NUCLEOTIDE SEQUENCE [LARGE SCALE GENOMIC DNA]</scope>
</reference>
<evidence type="ECO:0000313" key="3">
    <source>
        <dbReference type="Proteomes" id="UP001497623"/>
    </source>
</evidence>
<name>A0AAV2RLQ4_MEGNR</name>
<proteinExistence type="predicted"/>
<evidence type="ECO:0000256" key="1">
    <source>
        <dbReference type="SAM" id="MobiDB-lite"/>
    </source>
</evidence>
<dbReference type="AlphaFoldDB" id="A0AAV2RLQ4"/>
<organism evidence="2 3">
    <name type="scientific">Meganyctiphanes norvegica</name>
    <name type="common">Northern krill</name>
    <name type="synonym">Thysanopoda norvegica</name>
    <dbReference type="NCBI Taxonomy" id="48144"/>
    <lineage>
        <taxon>Eukaryota</taxon>
        <taxon>Metazoa</taxon>
        <taxon>Ecdysozoa</taxon>
        <taxon>Arthropoda</taxon>
        <taxon>Crustacea</taxon>
        <taxon>Multicrustacea</taxon>
        <taxon>Malacostraca</taxon>
        <taxon>Eumalacostraca</taxon>
        <taxon>Eucarida</taxon>
        <taxon>Euphausiacea</taxon>
        <taxon>Euphausiidae</taxon>
        <taxon>Meganyctiphanes</taxon>
    </lineage>
</organism>
<keyword evidence="3" id="KW-1185">Reference proteome</keyword>
<feature type="region of interest" description="Disordered" evidence="1">
    <location>
        <begin position="51"/>
        <end position="95"/>
    </location>
</feature>
<feature type="compositionally biased region" description="Low complexity" evidence="1">
    <location>
        <begin position="60"/>
        <end position="71"/>
    </location>
</feature>
<dbReference type="Proteomes" id="UP001497623">
    <property type="component" value="Unassembled WGS sequence"/>
</dbReference>
<protein>
    <submittedName>
        <fullName evidence="2">Uncharacterized protein</fullName>
    </submittedName>
</protein>
<comment type="caution">
    <text evidence="2">The sequence shown here is derived from an EMBL/GenBank/DDBJ whole genome shotgun (WGS) entry which is preliminary data.</text>
</comment>
<evidence type="ECO:0000313" key="2">
    <source>
        <dbReference type="EMBL" id="CAL4128698.1"/>
    </source>
</evidence>
<dbReference type="EMBL" id="CAXKWB010025795">
    <property type="protein sequence ID" value="CAL4128698.1"/>
    <property type="molecule type" value="Genomic_DNA"/>
</dbReference>
<sequence length="276" mass="30481">MLKADFKIMDFHKSFDHYQIMSKRGALLAGMNLLTDDEWLKCCEVASADPSRLHIPQNGTTNKTSKSISNKTSKKTSKSTSSKTSKSTPSSPAISRKLITFSRPSSTMAMEPIRTSNSAVSSPSSKKKLFAHSHTDQPLEPIRTAGGAMTTVGKDMFPPLGAIKRTVPPLTPPVTPKSKIKVAASCEDLDPPLTPPITPKSNKISAEQEKERLLLKEIEYHRWEMEDLLQRAEDAKMRNLFLAEAYYGQLADLHFQAIEKAGTQGDISNMFCPATR</sequence>
<accession>A0AAV2RLQ4</accession>
<feature type="compositionally biased region" description="Low complexity" evidence="1">
    <location>
        <begin position="78"/>
        <end position="95"/>
    </location>
</feature>
<gene>
    <name evidence="2" type="ORF">MNOR_LOCUS26182</name>
</gene>